<dbReference type="PROSITE" id="PS51257">
    <property type="entry name" value="PROKAR_LIPOPROTEIN"/>
    <property type="match status" value="1"/>
</dbReference>
<reference evidence="5 6" key="1">
    <citation type="submission" date="2019-01" db="EMBL/GenBank/DDBJ databases">
        <authorList>
            <person name="Chen W.-M."/>
        </authorList>
    </citation>
    <scope>NUCLEOTIDE SEQUENCE [LARGE SCALE GENOMIC DNA]</scope>
    <source>
        <strain evidence="5 6">CCP-18</strain>
    </source>
</reference>
<dbReference type="SUPFAM" id="SSF53955">
    <property type="entry name" value="Lysozyme-like"/>
    <property type="match status" value="1"/>
</dbReference>
<dbReference type="GO" id="GO:0016020">
    <property type="term" value="C:membrane"/>
    <property type="evidence" value="ECO:0007669"/>
    <property type="project" value="InterPro"/>
</dbReference>
<dbReference type="GO" id="GO:0008933">
    <property type="term" value="F:peptidoglycan lytic transglycosylase activity"/>
    <property type="evidence" value="ECO:0007669"/>
    <property type="project" value="InterPro"/>
</dbReference>
<dbReference type="InterPro" id="IPR036779">
    <property type="entry name" value="LysM_dom_sf"/>
</dbReference>
<accession>A0A437LQA8</accession>
<dbReference type="SMART" id="SM00257">
    <property type="entry name" value="LysM"/>
    <property type="match status" value="1"/>
</dbReference>
<organism evidence="5 6">
    <name type="scientific">Inhella crocodyli</name>
    <dbReference type="NCBI Taxonomy" id="2499851"/>
    <lineage>
        <taxon>Bacteria</taxon>
        <taxon>Pseudomonadati</taxon>
        <taxon>Pseudomonadota</taxon>
        <taxon>Betaproteobacteria</taxon>
        <taxon>Burkholderiales</taxon>
        <taxon>Sphaerotilaceae</taxon>
        <taxon>Inhella</taxon>
    </lineage>
</organism>
<comment type="caution">
    <text evidence="5">The sequence shown here is derived from an EMBL/GenBank/DDBJ whole genome shotgun (WGS) entry which is preliminary data.</text>
</comment>
<dbReference type="Pfam" id="PF01464">
    <property type="entry name" value="SLT"/>
    <property type="match status" value="1"/>
</dbReference>
<dbReference type="CDD" id="cd16894">
    <property type="entry name" value="MltD-like"/>
    <property type="match status" value="1"/>
</dbReference>
<comment type="similarity">
    <text evidence="1">Belongs to the transglycosylase Slt family.</text>
</comment>
<dbReference type="SUPFAM" id="SSF54106">
    <property type="entry name" value="LysM domain"/>
    <property type="match status" value="1"/>
</dbReference>
<feature type="region of interest" description="Disordered" evidence="2">
    <location>
        <begin position="500"/>
        <end position="525"/>
    </location>
</feature>
<protein>
    <submittedName>
        <fullName evidence="5">LysM peptidoglycan-binding domain-containing protein</fullName>
    </submittedName>
</protein>
<dbReference type="InterPro" id="IPR018392">
    <property type="entry name" value="LysM"/>
</dbReference>
<dbReference type="PROSITE" id="PS51782">
    <property type="entry name" value="LYSM"/>
    <property type="match status" value="1"/>
</dbReference>
<keyword evidence="6" id="KW-1185">Reference proteome</keyword>
<dbReference type="Pfam" id="PF01476">
    <property type="entry name" value="LysM"/>
    <property type="match status" value="2"/>
</dbReference>
<feature type="compositionally biased region" description="Basic residues" evidence="2">
    <location>
        <begin position="515"/>
        <end position="525"/>
    </location>
</feature>
<dbReference type="InterPro" id="IPR000189">
    <property type="entry name" value="Transglyc_AS"/>
</dbReference>
<feature type="domain" description="LysM" evidence="4">
    <location>
        <begin position="441"/>
        <end position="485"/>
    </location>
</feature>
<name>A0A437LQA8_9BURK</name>
<feature type="signal peptide" evidence="3">
    <location>
        <begin position="1"/>
        <end position="18"/>
    </location>
</feature>
<feature type="region of interest" description="Disordered" evidence="2">
    <location>
        <begin position="23"/>
        <end position="67"/>
    </location>
</feature>
<dbReference type="PANTHER" id="PTHR37423">
    <property type="entry name" value="SOLUBLE LYTIC MUREIN TRANSGLYCOSYLASE-RELATED"/>
    <property type="match status" value="1"/>
</dbReference>
<dbReference type="Gene3D" id="3.10.350.10">
    <property type="entry name" value="LysM domain"/>
    <property type="match status" value="1"/>
</dbReference>
<dbReference type="Proteomes" id="UP000288587">
    <property type="component" value="Unassembled WGS sequence"/>
</dbReference>
<gene>
    <name evidence="5" type="ORF">EOD73_00405</name>
</gene>
<evidence type="ECO:0000256" key="2">
    <source>
        <dbReference type="SAM" id="MobiDB-lite"/>
    </source>
</evidence>
<evidence type="ECO:0000313" key="5">
    <source>
        <dbReference type="EMBL" id="RVT87528.1"/>
    </source>
</evidence>
<dbReference type="AlphaFoldDB" id="A0A437LQA8"/>
<dbReference type="InterPro" id="IPR023346">
    <property type="entry name" value="Lysozyme-like_dom_sf"/>
</dbReference>
<dbReference type="CDD" id="cd00118">
    <property type="entry name" value="LysM"/>
    <property type="match status" value="1"/>
</dbReference>
<dbReference type="PROSITE" id="PS00922">
    <property type="entry name" value="TRANSGLYCOSYLASE"/>
    <property type="match status" value="1"/>
</dbReference>
<dbReference type="InterPro" id="IPR008258">
    <property type="entry name" value="Transglycosylase_SLT_dom_1"/>
</dbReference>
<dbReference type="PANTHER" id="PTHR37423:SF2">
    <property type="entry name" value="MEMBRANE-BOUND LYTIC MUREIN TRANSGLYCOSYLASE C"/>
    <property type="match status" value="1"/>
</dbReference>
<dbReference type="GO" id="GO:0000270">
    <property type="term" value="P:peptidoglycan metabolic process"/>
    <property type="evidence" value="ECO:0007669"/>
    <property type="project" value="InterPro"/>
</dbReference>
<dbReference type="RefSeq" id="WP_127679784.1">
    <property type="nucleotide sequence ID" value="NZ_SACM01000001.1"/>
</dbReference>
<proteinExistence type="inferred from homology"/>
<dbReference type="Gene3D" id="1.10.530.10">
    <property type="match status" value="1"/>
</dbReference>
<dbReference type="EMBL" id="SACM01000001">
    <property type="protein sequence ID" value="RVT87528.1"/>
    <property type="molecule type" value="Genomic_DNA"/>
</dbReference>
<feature type="compositionally biased region" description="Low complexity" evidence="2">
    <location>
        <begin position="38"/>
        <end position="55"/>
    </location>
</feature>
<dbReference type="OrthoDB" id="9815002at2"/>
<feature type="chain" id="PRO_5019170872" evidence="3">
    <location>
        <begin position="19"/>
        <end position="525"/>
    </location>
</feature>
<evidence type="ECO:0000259" key="4">
    <source>
        <dbReference type="PROSITE" id="PS51782"/>
    </source>
</evidence>
<evidence type="ECO:0000256" key="1">
    <source>
        <dbReference type="ARBA" id="ARBA00007734"/>
    </source>
</evidence>
<keyword evidence="3" id="KW-0732">Signal</keyword>
<sequence length="525" mass="57450">MTPRLSLLALALALVGCAAVDPASGPGSAPGRHWTTSADARGVDPVAPAPAADAPRSLEPALAPPPPVPVVKRVEDDLNPDQPLDLRAPEAQLDLWARVRAGLTLSDLDGPRVDKWEAYYAKRPDYVQRMTERGGRYLFHIVEEVQKRNLPMELALLPFIESAFNPEAESRVKASGMWQFMSATGKDFDLKQNLFRDDRRSVLASTRAALDYLAQLGRRYDGDWHLALAAYNWGMGNVDRAIKRNAAKGLPTDYESLRMPNETADYVPKLQAIKNIVLRPETFGLSLPELANHPYFVSVSIERDIDVDLAARLAGLSVERFRQFNPQMNKPVVLAAATPNLLLPFDNANLFVQSLAEHQGPMASWTAWQVPRTMKPAEAAQHIGMSEAALREVNRIPPRMLVKAGSTLLVPRTAKRDHDVSEHLADTATLALAAEVQRRTITHKARKGDTVASVAKRYGVSAKQLAQWNDVGVSAKFAAGTNVTVQLPPKKAGSTRVALSKKNKGGAKAPTRNVVKAKTRPVKRG</sequence>
<evidence type="ECO:0000313" key="6">
    <source>
        <dbReference type="Proteomes" id="UP000288587"/>
    </source>
</evidence>
<evidence type="ECO:0000256" key="3">
    <source>
        <dbReference type="SAM" id="SignalP"/>
    </source>
</evidence>